<evidence type="ECO:0000313" key="1">
    <source>
        <dbReference type="EMBL" id="GAI70586.1"/>
    </source>
</evidence>
<proteinExistence type="predicted"/>
<evidence type="ECO:0008006" key="2">
    <source>
        <dbReference type="Google" id="ProtNLM"/>
    </source>
</evidence>
<dbReference type="AlphaFoldDB" id="X1RUH3"/>
<sequence>SKKMSIVMWKPNKKEDLVFLTELFEAGKIVPIIDRCYPLGEVAEAFRYLEEGHHQGKLVITIDSKKNEFP</sequence>
<dbReference type="Pfam" id="PF13602">
    <property type="entry name" value="ADH_zinc_N_2"/>
    <property type="match status" value="1"/>
</dbReference>
<gene>
    <name evidence="1" type="ORF">S12H4_03216</name>
</gene>
<name>X1RUH3_9ZZZZ</name>
<protein>
    <recommendedName>
        <fullName evidence="2">Alcohol dehydrogenase-like C-terminal domain-containing protein</fullName>
    </recommendedName>
</protein>
<organism evidence="1">
    <name type="scientific">marine sediment metagenome</name>
    <dbReference type="NCBI Taxonomy" id="412755"/>
    <lineage>
        <taxon>unclassified sequences</taxon>
        <taxon>metagenomes</taxon>
        <taxon>ecological metagenomes</taxon>
    </lineage>
</organism>
<dbReference type="Gene3D" id="3.90.180.10">
    <property type="entry name" value="Medium-chain alcohol dehydrogenases, catalytic domain"/>
    <property type="match status" value="1"/>
</dbReference>
<reference evidence="1" key="1">
    <citation type="journal article" date="2014" name="Front. Microbiol.">
        <title>High frequency of phylogenetically diverse reductive dehalogenase-homologous genes in deep subseafloor sedimentary metagenomes.</title>
        <authorList>
            <person name="Kawai M."/>
            <person name="Futagami T."/>
            <person name="Toyoda A."/>
            <person name="Takaki Y."/>
            <person name="Nishi S."/>
            <person name="Hori S."/>
            <person name="Arai W."/>
            <person name="Tsubouchi T."/>
            <person name="Morono Y."/>
            <person name="Uchiyama I."/>
            <person name="Ito T."/>
            <person name="Fujiyama A."/>
            <person name="Inagaki F."/>
            <person name="Takami H."/>
        </authorList>
    </citation>
    <scope>NUCLEOTIDE SEQUENCE</scope>
    <source>
        <strain evidence="1">Expedition CK06-06</strain>
    </source>
</reference>
<dbReference type="EMBL" id="BARW01000883">
    <property type="protein sequence ID" value="GAI70586.1"/>
    <property type="molecule type" value="Genomic_DNA"/>
</dbReference>
<feature type="non-terminal residue" evidence="1">
    <location>
        <position position="1"/>
    </location>
</feature>
<comment type="caution">
    <text evidence="1">The sequence shown here is derived from an EMBL/GenBank/DDBJ whole genome shotgun (WGS) entry which is preliminary data.</text>
</comment>
<accession>X1RUH3</accession>